<comment type="caution">
    <text evidence="1">The sequence shown here is derived from an EMBL/GenBank/DDBJ whole genome shotgun (WGS) entry which is preliminary data.</text>
</comment>
<dbReference type="AlphaFoldDB" id="A0A2T6ZYE1"/>
<evidence type="ECO:0000313" key="1">
    <source>
        <dbReference type="EMBL" id="PUU80490.1"/>
    </source>
</evidence>
<evidence type="ECO:0000313" key="2">
    <source>
        <dbReference type="Proteomes" id="UP000244722"/>
    </source>
</evidence>
<keyword evidence="2" id="KW-1185">Reference proteome</keyword>
<proteinExistence type="predicted"/>
<protein>
    <submittedName>
        <fullName evidence="1">Uncharacterized protein</fullName>
    </submittedName>
</protein>
<name>A0A2T6ZYE1_TUBBO</name>
<gene>
    <name evidence="1" type="ORF">B9Z19DRAFT_1063409</name>
</gene>
<accession>A0A2T6ZYE1</accession>
<organism evidence="1 2">
    <name type="scientific">Tuber borchii</name>
    <name type="common">White truffle</name>
    <dbReference type="NCBI Taxonomy" id="42251"/>
    <lineage>
        <taxon>Eukaryota</taxon>
        <taxon>Fungi</taxon>
        <taxon>Dikarya</taxon>
        <taxon>Ascomycota</taxon>
        <taxon>Pezizomycotina</taxon>
        <taxon>Pezizomycetes</taxon>
        <taxon>Pezizales</taxon>
        <taxon>Tuberaceae</taxon>
        <taxon>Tuber</taxon>
    </lineage>
</organism>
<sequence length="142" mass="15577">MLSKQPGPTTSIAKRRRIVGLANLDSNQQVSLKEIANETNVPLSTCFDIICFSTIHISETNIPDPCSGENLHPRPTATKGENQALSVEEKTRIITSVSQDAMHCRKPLHELVSESELQIYNKMLTNILSADGTATALYRSPS</sequence>
<dbReference type="Proteomes" id="UP000244722">
    <property type="component" value="Unassembled WGS sequence"/>
</dbReference>
<dbReference type="EMBL" id="NESQ01000063">
    <property type="protein sequence ID" value="PUU80490.1"/>
    <property type="molecule type" value="Genomic_DNA"/>
</dbReference>
<reference evidence="1 2" key="1">
    <citation type="submission" date="2017-04" db="EMBL/GenBank/DDBJ databases">
        <title>Draft genome sequence of Tuber borchii Vittad., a whitish edible truffle.</title>
        <authorList>
            <consortium name="DOE Joint Genome Institute"/>
            <person name="Murat C."/>
            <person name="Kuo A."/>
            <person name="Barry K.W."/>
            <person name="Clum A."/>
            <person name="Dockter R.B."/>
            <person name="Fauchery L."/>
            <person name="Iotti M."/>
            <person name="Kohler A."/>
            <person name="Labutti K."/>
            <person name="Lindquist E.A."/>
            <person name="Lipzen A."/>
            <person name="Ohm R.A."/>
            <person name="Wang M."/>
            <person name="Grigoriev I.V."/>
            <person name="Zambonelli A."/>
            <person name="Martin F.M."/>
        </authorList>
    </citation>
    <scope>NUCLEOTIDE SEQUENCE [LARGE SCALE GENOMIC DNA]</scope>
    <source>
        <strain evidence="1 2">Tbo3840</strain>
    </source>
</reference>
<dbReference type="OrthoDB" id="6594069at2759"/>